<proteinExistence type="predicted"/>
<comment type="caution">
    <text evidence="1">The sequence shown here is derived from an EMBL/GenBank/DDBJ whole genome shotgun (WGS) entry which is preliminary data.</text>
</comment>
<gene>
    <name evidence="1" type="ORF">L6164_026304</name>
</gene>
<keyword evidence="2" id="KW-1185">Reference proteome</keyword>
<dbReference type="EMBL" id="CM039436">
    <property type="protein sequence ID" value="KAI4313314.1"/>
    <property type="molecule type" value="Genomic_DNA"/>
</dbReference>
<evidence type="ECO:0000313" key="2">
    <source>
        <dbReference type="Proteomes" id="UP000828941"/>
    </source>
</evidence>
<evidence type="ECO:0000313" key="1">
    <source>
        <dbReference type="EMBL" id="KAI4313314.1"/>
    </source>
</evidence>
<reference evidence="1 2" key="1">
    <citation type="journal article" date="2022" name="DNA Res.">
        <title>Chromosomal-level genome assembly of the orchid tree Bauhinia variegata (Leguminosae; Cercidoideae) supports the allotetraploid origin hypothesis of Bauhinia.</title>
        <authorList>
            <person name="Zhong Y."/>
            <person name="Chen Y."/>
            <person name="Zheng D."/>
            <person name="Pang J."/>
            <person name="Liu Y."/>
            <person name="Luo S."/>
            <person name="Meng S."/>
            <person name="Qian L."/>
            <person name="Wei D."/>
            <person name="Dai S."/>
            <person name="Zhou R."/>
        </authorList>
    </citation>
    <scope>NUCLEOTIDE SEQUENCE [LARGE SCALE GENOMIC DNA]</scope>
    <source>
        <strain evidence="1">BV-YZ2020</strain>
    </source>
</reference>
<organism evidence="1 2">
    <name type="scientific">Bauhinia variegata</name>
    <name type="common">Purple orchid tree</name>
    <name type="synonym">Phanera variegata</name>
    <dbReference type="NCBI Taxonomy" id="167791"/>
    <lineage>
        <taxon>Eukaryota</taxon>
        <taxon>Viridiplantae</taxon>
        <taxon>Streptophyta</taxon>
        <taxon>Embryophyta</taxon>
        <taxon>Tracheophyta</taxon>
        <taxon>Spermatophyta</taxon>
        <taxon>Magnoliopsida</taxon>
        <taxon>eudicotyledons</taxon>
        <taxon>Gunneridae</taxon>
        <taxon>Pentapetalae</taxon>
        <taxon>rosids</taxon>
        <taxon>fabids</taxon>
        <taxon>Fabales</taxon>
        <taxon>Fabaceae</taxon>
        <taxon>Cercidoideae</taxon>
        <taxon>Cercideae</taxon>
        <taxon>Bauhiniinae</taxon>
        <taxon>Bauhinia</taxon>
    </lineage>
</organism>
<name>A0ACB9LPX2_BAUVA</name>
<dbReference type="Proteomes" id="UP000828941">
    <property type="component" value="Chromosome 11"/>
</dbReference>
<accession>A0ACB9LPX2</accession>
<protein>
    <submittedName>
        <fullName evidence="1">Uncharacterized protein</fullName>
    </submittedName>
</protein>
<sequence>MEMLRKLSSSPPSPIFLLRFILLLLVVSCKVKAGIKLPPNVSVPAVIVFGDSVMDTGNNNYLKTIAKSNFPPYGKDFEGRIPTGRFCNGKTPSDLIVEELGIKEYLPPYLDPKLQSSELLTGVCFASGGSGYDPLTSQISAVLSLSNQEDLFKEYIGKLKGVVGEDRTKFIIGNSVFFVVTGSDDLANTYFLSRVRQLHYDIPSYTDLMVNSATSFLQEIYQLGARRIGVLNVPPIGCLPSQRTSGGGLERKCVEKYNDAAKLFNSKLARNIDSLNQKFSDSRIVYVDIYYPLLDLISNYQKYGYKVADKGCCGTGIIEVALTCNHLDPVCPDVSKYVFWDSYHPTEGTYKKLIIPLIQKYLYKFL</sequence>